<feature type="region of interest" description="Disordered" evidence="1">
    <location>
        <begin position="160"/>
        <end position="197"/>
    </location>
</feature>
<sequence>MAAVALFQHYIEYIFTPSVALGLLIVVGPILLSIVAEKVAAASTKPTAIEGCRRLGLRDPSNLQNQYDPLLSKDKGPPRVRALFTYPIKSCRGVELLASRVQASGLEYDRLFTFAQLTTKPDKADSKDPTAEPSGEWKHQWRFITQREFPRLALLQTELWVPKPRGRRQGTHTKAANGRPESKLGTPTAHQRPRSRTRGNTLLSQLEHQGSGSNASSSPEISSWADNGGCLIVRFPFEPDFNPFGLRTEMVELHLPLSPTPQRAEARRYESEELSIWKDFPLAINVTNEIDAEALSRLKYFLGVSNPLALFRVDDTHKRAVTRCLPKDKLEGESYTVGFADAFPVNILGLPSVRKTDEELPKAASVKGKLDALRFRANIFISGTSAFDEDTWTKITLGSRIGRDKEGLFETDAEYHVACRTARCKLPNVDPDTGVKDRNEPYTTLGKTRKIDEGAYPSPCLGMQIIPRFQVGAIKVGDRVDVLETGEHCYEKMFH</sequence>
<keyword evidence="2" id="KW-0472">Membrane</keyword>
<dbReference type="InterPro" id="IPR005302">
    <property type="entry name" value="MoCF_Sase_C"/>
</dbReference>
<dbReference type="AlphaFoldDB" id="A0AAV9JGM5"/>
<dbReference type="Pfam" id="PF03473">
    <property type="entry name" value="MOSC"/>
    <property type="match status" value="1"/>
</dbReference>
<evidence type="ECO:0000256" key="1">
    <source>
        <dbReference type="SAM" id="MobiDB-lite"/>
    </source>
</evidence>
<dbReference type="Proteomes" id="UP001324427">
    <property type="component" value="Unassembled WGS sequence"/>
</dbReference>
<feature type="region of interest" description="Disordered" evidence="1">
    <location>
        <begin position="120"/>
        <end position="139"/>
    </location>
</feature>
<dbReference type="Pfam" id="PF03476">
    <property type="entry name" value="MOSC_N"/>
    <property type="match status" value="1"/>
</dbReference>
<evidence type="ECO:0000313" key="5">
    <source>
        <dbReference type="Proteomes" id="UP001324427"/>
    </source>
</evidence>
<dbReference type="InterPro" id="IPR011037">
    <property type="entry name" value="Pyrv_Knase-like_insert_dom_sf"/>
</dbReference>
<organism evidence="4 5">
    <name type="scientific">Oleoguttula mirabilis</name>
    <dbReference type="NCBI Taxonomy" id="1507867"/>
    <lineage>
        <taxon>Eukaryota</taxon>
        <taxon>Fungi</taxon>
        <taxon>Dikarya</taxon>
        <taxon>Ascomycota</taxon>
        <taxon>Pezizomycotina</taxon>
        <taxon>Dothideomycetes</taxon>
        <taxon>Dothideomycetidae</taxon>
        <taxon>Mycosphaerellales</taxon>
        <taxon>Teratosphaeriaceae</taxon>
        <taxon>Oleoguttula</taxon>
    </lineage>
</organism>
<dbReference type="PANTHER" id="PTHR14237:SF23">
    <property type="entry name" value="MOSC DOMAIN PROTEIN (AFU_ORTHOLOGUE AFUA_7G05900)"/>
    <property type="match status" value="1"/>
</dbReference>
<dbReference type="GO" id="GO:0030170">
    <property type="term" value="F:pyridoxal phosphate binding"/>
    <property type="evidence" value="ECO:0007669"/>
    <property type="project" value="InterPro"/>
</dbReference>
<protein>
    <recommendedName>
        <fullName evidence="3">MOSC domain-containing protein</fullName>
    </recommendedName>
</protein>
<dbReference type="InterPro" id="IPR005303">
    <property type="entry name" value="MOCOS_middle"/>
</dbReference>
<dbReference type="SUPFAM" id="SSF50800">
    <property type="entry name" value="PK beta-barrel domain-like"/>
    <property type="match status" value="1"/>
</dbReference>
<reference evidence="4 5" key="1">
    <citation type="submission" date="2021-11" db="EMBL/GenBank/DDBJ databases">
        <title>Black yeast isolated from Biological Soil Crust.</title>
        <authorList>
            <person name="Kurbessoian T."/>
        </authorList>
    </citation>
    <scope>NUCLEOTIDE SEQUENCE [LARGE SCALE GENOMIC DNA]</scope>
    <source>
        <strain evidence="4 5">CCFEE 5522</strain>
    </source>
</reference>
<evidence type="ECO:0000313" key="4">
    <source>
        <dbReference type="EMBL" id="KAK4544068.1"/>
    </source>
</evidence>
<feature type="domain" description="MOSC" evidence="3">
    <location>
        <begin position="319"/>
        <end position="483"/>
    </location>
</feature>
<feature type="transmembrane region" description="Helical" evidence="2">
    <location>
        <begin position="14"/>
        <end position="36"/>
    </location>
</feature>
<name>A0AAV9JGM5_9PEZI</name>
<dbReference type="GO" id="GO:0003824">
    <property type="term" value="F:catalytic activity"/>
    <property type="evidence" value="ECO:0007669"/>
    <property type="project" value="InterPro"/>
</dbReference>
<keyword evidence="5" id="KW-1185">Reference proteome</keyword>
<dbReference type="PROSITE" id="PS51340">
    <property type="entry name" value="MOSC"/>
    <property type="match status" value="1"/>
</dbReference>
<dbReference type="PANTHER" id="PTHR14237">
    <property type="entry name" value="MOLYBDOPTERIN COFACTOR SULFURASE MOSC"/>
    <property type="match status" value="1"/>
</dbReference>
<dbReference type="EMBL" id="JAVFHQ010000027">
    <property type="protein sequence ID" value="KAK4544068.1"/>
    <property type="molecule type" value="Genomic_DNA"/>
</dbReference>
<evidence type="ECO:0000256" key="2">
    <source>
        <dbReference type="SAM" id="Phobius"/>
    </source>
</evidence>
<keyword evidence="2" id="KW-1133">Transmembrane helix</keyword>
<dbReference type="GO" id="GO:0030151">
    <property type="term" value="F:molybdenum ion binding"/>
    <property type="evidence" value="ECO:0007669"/>
    <property type="project" value="InterPro"/>
</dbReference>
<proteinExistence type="predicted"/>
<comment type="caution">
    <text evidence="4">The sequence shown here is derived from an EMBL/GenBank/DDBJ whole genome shotgun (WGS) entry which is preliminary data.</text>
</comment>
<gene>
    <name evidence="4" type="ORF">LTR36_004566</name>
</gene>
<accession>A0AAV9JGM5</accession>
<keyword evidence="2" id="KW-0812">Transmembrane</keyword>
<evidence type="ECO:0000259" key="3">
    <source>
        <dbReference type="PROSITE" id="PS51340"/>
    </source>
</evidence>